<protein>
    <recommendedName>
        <fullName evidence="3">DUF664 domain-containing protein</fullName>
    </recommendedName>
</protein>
<dbReference type="Proteomes" id="UP000251577">
    <property type="component" value="Unassembled WGS sequence"/>
</dbReference>
<sequence length="197" mass="22064">MLVLPATVNETQNYMHALGGALEGIRNAAFGLSDEQARCTPCRSDLSVSGILKHSTWVMVDQMGERKAEPGSQEWATEFANSFVPNDEEDIQYLLQKFDETKGRFLQITGSMDPEERAMVGPFPRVDVFERVETSRRLFFSRALLEFSRHAGHADIIREQIDGATAMPLQFAVEGRPGNKYIQPWNPGDRRGNSAGE</sequence>
<comment type="caution">
    <text evidence="1">The sequence shown here is derived from an EMBL/GenBank/DDBJ whole genome shotgun (WGS) entry which is preliminary data.</text>
</comment>
<gene>
    <name evidence="1" type="ORF">DLJ54_05830</name>
</gene>
<name>A0A364V5I9_9CORY</name>
<dbReference type="Gene3D" id="1.20.120.450">
    <property type="entry name" value="dinb family like domain"/>
    <property type="match status" value="1"/>
</dbReference>
<organism evidence="1 2">
    <name type="scientific">Corynebacterium heidelbergense</name>
    <dbReference type="NCBI Taxonomy" id="2055947"/>
    <lineage>
        <taxon>Bacteria</taxon>
        <taxon>Bacillati</taxon>
        <taxon>Actinomycetota</taxon>
        <taxon>Actinomycetes</taxon>
        <taxon>Mycobacteriales</taxon>
        <taxon>Corynebacteriaceae</taxon>
        <taxon>Corynebacterium</taxon>
    </lineage>
</organism>
<keyword evidence="2" id="KW-1185">Reference proteome</keyword>
<dbReference type="Pfam" id="PF04978">
    <property type="entry name" value="MST"/>
    <property type="match status" value="1"/>
</dbReference>
<dbReference type="SUPFAM" id="SSF109854">
    <property type="entry name" value="DinB/YfiT-like putative metalloenzymes"/>
    <property type="match status" value="1"/>
</dbReference>
<dbReference type="InterPro" id="IPR034660">
    <property type="entry name" value="DinB/YfiT-like"/>
</dbReference>
<dbReference type="AlphaFoldDB" id="A0A364V5I9"/>
<accession>A0A364V5I9</accession>
<dbReference type="EMBL" id="QHCV01000049">
    <property type="protein sequence ID" value="RAV31910.1"/>
    <property type="molecule type" value="Genomic_DNA"/>
</dbReference>
<reference evidence="1 2" key="1">
    <citation type="journal article" date="2018" name="Syst. Appl. Microbiol.">
        <title>Corynebacterium heidelbergense sp. nov., isolated from the preen glands of Egyptian geese (Alopochen aegyptiacus).</title>
        <authorList>
            <person name="Braun M.S."/>
            <person name="Wang E."/>
            <person name="Zimmermann S."/>
            <person name="Wink M."/>
        </authorList>
    </citation>
    <scope>NUCLEOTIDE SEQUENCE [LARGE SCALE GENOMIC DNA]</scope>
    <source>
        <strain evidence="1 2">647</strain>
    </source>
</reference>
<dbReference type="InterPro" id="IPR007061">
    <property type="entry name" value="MST-like"/>
</dbReference>
<evidence type="ECO:0008006" key="3">
    <source>
        <dbReference type="Google" id="ProtNLM"/>
    </source>
</evidence>
<dbReference type="RefSeq" id="WP_113630839.1">
    <property type="nucleotide sequence ID" value="NZ_QHCV01000049.1"/>
</dbReference>
<evidence type="ECO:0000313" key="2">
    <source>
        <dbReference type="Proteomes" id="UP000251577"/>
    </source>
</evidence>
<proteinExistence type="predicted"/>
<evidence type="ECO:0000313" key="1">
    <source>
        <dbReference type="EMBL" id="RAV31910.1"/>
    </source>
</evidence>